<sequence>MYVFYINSAKQLVWVRPGDPIPTFVRRGEHGDKQLLSFWVCAHGPVYWRLFPNKTTMDFETLVKEIEEVNQGLALIRPQRFKKLILFDNATLHQAKVTTQELDQLGYVRVPHPPYSPHM</sequence>
<dbReference type="InterPro" id="IPR036397">
    <property type="entry name" value="RNaseH_sf"/>
</dbReference>
<dbReference type="PANTHER" id="PTHR46060">
    <property type="entry name" value="MARINER MOS1 TRANSPOSASE-LIKE PROTEIN"/>
    <property type="match status" value="1"/>
</dbReference>
<keyword evidence="2" id="KW-1185">Reference proteome</keyword>
<evidence type="ECO:0000313" key="1">
    <source>
        <dbReference type="EMBL" id="VDL78157.1"/>
    </source>
</evidence>
<dbReference type="PANTHER" id="PTHR46060:SF1">
    <property type="entry name" value="MARINER MOS1 TRANSPOSASE-LIKE PROTEIN"/>
    <property type="match status" value="1"/>
</dbReference>
<evidence type="ECO:0000313" key="2">
    <source>
        <dbReference type="Proteomes" id="UP000271162"/>
    </source>
</evidence>
<dbReference type="GO" id="GO:0003676">
    <property type="term" value="F:nucleic acid binding"/>
    <property type="evidence" value="ECO:0007669"/>
    <property type="project" value="InterPro"/>
</dbReference>
<dbReference type="WBParaSite" id="NBR_0001456701-mRNA-1">
    <property type="protein sequence ID" value="NBR_0001456701-mRNA-1"/>
    <property type="gene ID" value="NBR_0001456701"/>
</dbReference>
<dbReference type="STRING" id="27835.A0A0N4YD89"/>
<organism evidence="3">
    <name type="scientific">Nippostrongylus brasiliensis</name>
    <name type="common">Rat hookworm</name>
    <dbReference type="NCBI Taxonomy" id="27835"/>
    <lineage>
        <taxon>Eukaryota</taxon>
        <taxon>Metazoa</taxon>
        <taxon>Ecdysozoa</taxon>
        <taxon>Nematoda</taxon>
        <taxon>Chromadorea</taxon>
        <taxon>Rhabditida</taxon>
        <taxon>Rhabditina</taxon>
        <taxon>Rhabditomorpha</taxon>
        <taxon>Strongyloidea</taxon>
        <taxon>Heligmosomidae</taxon>
        <taxon>Nippostrongylus</taxon>
    </lineage>
</organism>
<dbReference type="InterPro" id="IPR052709">
    <property type="entry name" value="Transposase-MT_Hybrid"/>
</dbReference>
<dbReference type="EMBL" id="UYSL01021411">
    <property type="protein sequence ID" value="VDL78157.1"/>
    <property type="molecule type" value="Genomic_DNA"/>
</dbReference>
<evidence type="ECO:0000313" key="3">
    <source>
        <dbReference type="WBParaSite" id="NBR_0001456701-mRNA-1"/>
    </source>
</evidence>
<reference evidence="3" key="1">
    <citation type="submission" date="2017-02" db="UniProtKB">
        <authorList>
            <consortium name="WormBaseParasite"/>
        </authorList>
    </citation>
    <scope>IDENTIFICATION</scope>
</reference>
<dbReference type="AlphaFoldDB" id="A0A0N4YD89"/>
<dbReference type="InterPro" id="IPR001888">
    <property type="entry name" value="Transposase_1"/>
</dbReference>
<dbReference type="Pfam" id="PF01359">
    <property type="entry name" value="Transposase_1"/>
    <property type="match status" value="1"/>
</dbReference>
<gene>
    <name evidence="1" type="ORF">NBR_LOCUS14568</name>
</gene>
<proteinExistence type="predicted"/>
<dbReference type="Gene3D" id="3.30.420.10">
    <property type="entry name" value="Ribonuclease H-like superfamily/Ribonuclease H"/>
    <property type="match status" value="1"/>
</dbReference>
<reference evidence="1 2" key="2">
    <citation type="submission" date="2018-11" db="EMBL/GenBank/DDBJ databases">
        <authorList>
            <consortium name="Pathogen Informatics"/>
        </authorList>
    </citation>
    <scope>NUCLEOTIDE SEQUENCE [LARGE SCALE GENOMIC DNA]</scope>
</reference>
<protein>
    <submittedName>
        <fullName evidence="3">Transposase</fullName>
    </submittedName>
</protein>
<dbReference type="Proteomes" id="UP000271162">
    <property type="component" value="Unassembled WGS sequence"/>
</dbReference>
<accession>A0A0N4YD89</accession>
<name>A0A0N4YD89_NIPBR</name>